<dbReference type="SUPFAM" id="SSF51206">
    <property type="entry name" value="cAMP-binding domain-like"/>
    <property type="match status" value="1"/>
</dbReference>
<dbReference type="AlphaFoldDB" id="A0A563U5Z8"/>
<evidence type="ECO:0000313" key="2">
    <source>
        <dbReference type="EMBL" id="TWR26771.1"/>
    </source>
</evidence>
<protein>
    <submittedName>
        <fullName evidence="2">Crp/Fnr family transcriptional regulator</fullName>
    </submittedName>
</protein>
<dbReference type="InterPro" id="IPR018490">
    <property type="entry name" value="cNMP-bd_dom_sf"/>
</dbReference>
<evidence type="ECO:0000259" key="1">
    <source>
        <dbReference type="PROSITE" id="PS50042"/>
    </source>
</evidence>
<feature type="domain" description="Cyclic nucleotide-binding" evidence="1">
    <location>
        <begin position="12"/>
        <end position="114"/>
    </location>
</feature>
<dbReference type="PROSITE" id="PS50042">
    <property type="entry name" value="CNMP_BINDING_3"/>
    <property type="match status" value="1"/>
</dbReference>
<evidence type="ECO:0000313" key="3">
    <source>
        <dbReference type="Proteomes" id="UP000318010"/>
    </source>
</evidence>
<dbReference type="Gene3D" id="2.60.120.10">
    <property type="entry name" value="Jelly Rolls"/>
    <property type="match status" value="1"/>
</dbReference>
<dbReference type="RefSeq" id="WP_146269776.1">
    <property type="nucleotide sequence ID" value="NZ_VOEI01000002.1"/>
</dbReference>
<accession>A0A563U5Z8</accession>
<keyword evidence="3" id="KW-1185">Reference proteome</keyword>
<dbReference type="InterPro" id="IPR000595">
    <property type="entry name" value="cNMP-bd_dom"/>
</dbReference>
<dbReference type="Proteomes" id="UP000318010">
    <property type="component" value="Unassembled WGS sequence"/>
</dbReference>
<proteinExistence type="predicted"/>
<gene>
    <name evidence="2" type="ORF">FPZ42_06965</name>
</gene>
<reference evidence="2 3" key="1">
    <citation type="submission" date="2019-07" db="EMBL/GenBank/DDBJ databases">
        <authorList>
            <person name="Kim J."/>
        </authorList>
    </citation>
    <scope>NUCLEOTIDE SEQUENCE [LARGE SCALE GENOMIC DNA]</scope>
    <source>
        <strain evidence="2 3">MJ1a</strain>
    </source>
</reference>
<dbReference type="InterPro" id="IPR014710">
    <property type="entry name" value="RmlC-like_jellyroll"/>
</dbReference>
<dbReference type="Pfam" id="PF00027">
    <property type="entry name" value="cNMP_binding"/>
    <property type="match status" value="1"/>
</dbReference>
<name>A0A563U5Z8_9SPHI</name>
<sequence length="193" mass="22449">MNADKLLNLLNFIAPFSAALDQRFRDTLKEEHHQKGYLLLREGETSRKIYFINKGFARAFHYNGDKECTTWFMGEGDLMISVYSFYTQQPAPENIELLADSALLSMTWNQLQSIYADFPEYNYIGRIVTEKYYMMSEERTIILRTMSAAQRYNLLLKKYPQVLLNAKLSQVASFLGITPETLSRVRARKTVLT</sequence>
<dbReference type="EMBL" id="VOEI01000002">
    <property type="protein sequence ID" value="TWR26771.1"/>
    <property type="molecule type" value="Genomic_DNA"/>
</dbReference>
<dbReference type="OrthoDB" id="752588at2"/>
<dbReference type="CDD" id="cd00038">
    <property type="entry name" value="CAP_ED"/>
    <property type="match status" value="1"/>
</dbReference>
<comment type="caution">
    <text evidence="2">The sequence shown here is derived from an EMBL/GenBank/DDBJ whole genome shotgun (WGS) entry which is preliminary data.</text>
</comment>
<organism evidence="2 3">
    <name type="scientific">Mucilaginibacter achroorhodeus</name>
    <dbReference type="NCBI Taxonomy" id="2599294"/>
    <lineage>
        <taxon>Bacteria</taxon>
        <taxon>Pseudomonadati</taxon>
        <taxon>Bacteroidota</taxon>
        <taxon>Sphingobacteriia</taxon>
        <taxon>Sphingobacteriales</taxon>
        <taxon>Sphingobacteriaceae</taxon>
        <taxon>Mucilaginibacter</taxon>
    </lineage>
</organism>